<protein>
    <submittedName>
        <fullName evidence="1">Nucleotidyl transferase AbiEii/AbiGii toxin family protein</fullName>
    </submittedName>
</protein>
<dbReference type="GO" id="GO:0016740">
    <property type="term" value="F:transferase activity"/>
    <property type="evidence" value="ECO:0007669"/>
    <property type="project" value="UniProtKB-KW"/>
</dbReference>
<evidence type="ECO:0000313" key="1">
    <source>
        <dbReference type="EMBL" id="THG24381.1"/>
    </source>
</evidence>
<sequence>MLSTMREEGYLDRLVFQGGTSLRLCHGSPRYSEDLDFAGGRDFSLESFAAMGKAIERRLTTVSPGSSVAIRAPKSEGMVNRWRIRIRTALHTKDMPSQIIKLEVAAIPAYDPVPATVEINYRRLYGLFDRIPITVESLDEIMADKMLSYVAANHMRYRDLWDMGWIGAKRLSDRSNVWDMLDRKQDDYSEKPDWASRLSGDRDIPAALRSRGFHDELARFIDPTALESTIDDEVWRHATANEIGMLYDEYITHMPNHMDLTSGFTQEAGRIR</sequence>
<organism evidence="1 2">
    <name type="scientific">Bifidobacterium pseudolongum</name>
    <dbReference type="NCBI Taxonomy" id="1694"/>
    <lineage>
        <taxon>Bacteria</taxon>
        <taxon>Bacillati</taxon>
        <taxon>Actinomycetota</taxon>
        <taxon>Actinomycetes</taxon>
        <taxon>Bifidobacteriales</taxon>
        <taxon>Bifidobacteriaceae</taxon>
        <taxon>Bifidobacterium</taxon>
    </lineage>
</organism>
<dbReference type="EMBL" id="SSTF01000028">
    <property type="protein sequence ID" value="THG24381.1"/>
    <property type="molecule type" value="Genomic_DNA"/>
</dbReference>
<proteinExistence type="predicted"/>
<dbReference type="InterPro" id="IPR014942">
    <property type="entry name" value="AbiEii"/>
</dbReference>
<gene>
    <name evidence="1" type="ORF">E5991_08300</name>
</gene>
<dbReference type="Proteomes" id="UP000306798">
    <property type="component" value="Unassembled WGS sequence"/>
</dbReference>
<dbReference type="Pfam" id="PF08843">
    <property type="entry name" value="AbiEii"/>
    <property type="match status" value="1"/>
</dbReference>
<keyword evidence="1" id="KW-0808">Transferase</keyword>
<evidence type="ECO:0000313" key="2">
    <source>
        <dbReference type="Proteomes" id="UP000306798"/>
    </source>
</evidence>
<dbReference type="Gene3D" id="3.10.450.620">
    <property type="entry name" value="JHP933, nucleotidyltransferase-like core domain"/>
    <property type="match status" value="1"/>
</dbReference>
<accession>A0A4S4F429</accession>
<reference evidence="1 2" key="1">
    <citation type="submission" date="2019-04" db="EMBL/GenBank/DDBJ databases">
        <title>Microbes associate with the intestines of laboratory mice.</title>
        <authorList>
            <person name="Navarre W."/>
            <person name="Wong E."/>
            <person name="Huang K.C."/>
            <person name="Tropini C."/>
            <person name="Ng K."/>
            <person name="Yu B."/>
        </authorList>
    </citation>
    <scope>NUCLEOTIDE SEQUENCE [LARGE SCALE GENOMIC DNA]</scope>
    <source>
        <strain evidence="1 2">NM87_A27A</strain>
    </source>
</reference>
<dbReference type="AlphaFoldDB" id="A0A4S4F429"/>
<comment type="caution">
    <text evidence="1">The sequence shown here is derived from an EMBL/GenBank/DDBJ whole genome shotgun (WGS) entry which is preliminary data.</text>
</comment>
<name>A0A4S4F429_9BIFI</name>